<evidence type="ECO:0000313" key="10">
    <source>
        <dbReference type="Proteomes" id="UP000823890"/>
    </source>
</evidence>
<evidence type="ECO:0000256" key="5">
    <source>
        <dbReference type="ARBA" id="ARBA00037900"/>
    </source>
</evidence>
<dbReference type="InterPro" id="IPR036380">
    <property type="entry name" value="Isochorismatase-like_sf"/>
</dbReference>
<evidence type="ECO:0000256" key="4">
    <source>
        <dbReference type="ARBA" id="ARBA00022801"/>
    </source>
</evidence>
<dbReference type="Pfam" id="PF00857">
    <property type="entry name" value="Isochorismatase"/>
    <property type="match status" value="1"/>
</dbReference>
<comment type="caution">
    <text evidence="9">The sequence shown here is derived from an EMBL/GenBank/DDBJ whole genome shotgun (WGS) entry which is preliminary data.</text>
</comment>
<dbReference type="PANTHER" id="PTHR11080">
    <property type="entry name" value="PYRAZINAMIDASE/NICOTINAMIDASE"/>
    <property type="match status" value="1"/>
</dbReference>
<dbReference type="InterPro" id="IPR000868">
    <property type="entry name" value="Isochorismatase-like_dom"/>
</dbReference>
<dbReference type="SUPFAM" id="SSF52499">
    <property type="entry name" value="Isochorismatase-like hydrolases"/>
    <property type="match status" value="1"/>
</dbReference>
<dbReference type="AlphaFoldDB" id="A0A9D2NMG3"/>
<evidence type="ECO:0000256" key="6">
    <source>
        <dbReference type="ARBA" id="ARBA00039017"/>
    </source>
</evidence>
<dbReference type="EMBL" id="DWWO01000097">
    <property type="protein sequence ID" value="HJC34432.1"/>
    <property type="molecule type" value="Genomic_DNA"/>
</dbReference>
<dbReference type="GO" id="GO:0019363">
    <property type="term" value="P:pyridine nucleotide biosynthetic process"/>
    <property type="evidence" value="ECO:0007669"/>
    <property type="project" value="UniProtKB-KW"/>
</dbReference>
<dbReference type="GO" id="GO:0046872">
    <property type="term" value="F:metal ion binding"/>
    <property type="evidence" value="ECO:0007669"/>
    <property type="project" value="UniProtKB-KW"/>
</dbReference>
<dbReference type="GO" id="GO:0008936">
    <property type="term" value="F:nicotinamidase activity"/>
    <property type="evidence" value="ECO:0007669"/>
    <property type="project" value="UniProtKB-EC"/>
</dbReference>
<comment type="similarity">
    <text evidence="1">Belongs to the isochorismatase family.</text>
</comment>
<dbReference type="EC" id="3.5.1.19" evidence="6"/>
<name>A0A9D2NMG3_9FIRM</name>
<evidence type="ECO:0000256" key="3">
    <source>
        <dbReference type="ARBA" id="ARBA00022723"/>
    </source>
</evidence>
<evidence type="ECO:0000256" key="7">
    <source>
        <dbReference type="ARBA" id="ARBA00043224"/>
    </source>
</evidence>
<reference evidence="9" key="1">
    <citation type="journal article" date="2021" name="PeerJ">
        <title>Extensive microbial diversity within the chicken gut microbiome revealed by metagenomics and culture.</title>
        <authorList>
            <person name="Gilroy R."/>
            <person name="Ravi A."/>
            <person name="Getino M."/>
            <person name="Pursley I."/>
            <person name="Horton D.L."/>
            <person name="Alikhan N.F."/>
            <person name="Baker D."/>
            <person name="Gharbi K."/>
            <person name="Hall N."/>
            <person name="Watson M."/>
            <person name="Adriaenssens E.M."/>
            <person name="Foster-Nyarko E."/>
            <person name="Jarju S."/>
            <person name="Secka A."/>
            <person name="Antonio M."/>
            <person name="Oren A."/>
            <person name="Chaudhuri R.R."/>
            <person name="La Ragione R."/>
            <person name="Hildebrand F."/>
            <person name="Pallen M.J."/>
        </authorList>
    </citation>
    <scope>NUCLEOTIDE SEQUENCE</scope>
    <source>
        <strain evidence="9">ChiW19-954</strain>
    </source>
</reference>
<dbReference type="Proteomes" id="UP000823890">
    <property type="component" value="Unassembled WGS sequence"/>
</dbReference>
<keyword evidence="3" id="KW-0479">Metal-binding</keyword>
<evidence type="ECO:0000259" key="8">
    <source>
        <dbReference type="Pfam" id="PF00857"/>
    </source>
</evidence>
<dbReference type="Gene3D" id="3.40.50.850">
    <property type="entry name" value="Isochorismatase-like"/>
    <property type="match status" value="1"/>
</dbReference>
<keyword evidence="2" id="KW-0662">Pyridine nucleotide biosynthesis</keyword>
<dbReference type="InterPro" id="IPR052347">
    <property type="entry name" value="Isochorismatase_Nicotinamidase"/>
</dbReference>
<feature type="domain" description="Isochorismatase-like" evidence="8">
    <location>
        <begin position="3"/>
        <end position="171"/>
    </location>
</feature>
<keyword evidence="4 9" id="KW-0378">Hydrolase</keyword>
<dbReference type="PANTHER" id="PTHR11080:SF2">
    <property type="entry name" value="LD05707P"/>
    <property type="match status" value="1"/>
</dbReference>
<organism evidence="9 10">
    <name type="scientific">Candidatus Mediterraneibacter faecipullorum</name>
    <dbReference type="NCBI Taxonomy" id="2838670"/>
    <lineage>
        <taxon>Bacteria</taxon>
        <taxon>Bacillati</taxon>
        <taxon>Bacillota</taxon>
        <taxon>Clostridia</taxon>
        <taxon>Lachnospirales</taxon>
        <taxon>Lachnospiraceae</taxon>
        <taxon>Mediterraneibacter</taxon>
    </lineage>
</organism>
<proteinExistence type="inferred from homology"/>
<reference evidence="9" key="2">
    <citation type="submission" date="2021-04" db="EMBL/GenBank/DDBJ databases">
        <authorList>
            <person name="Gilroy R."/>
        </authorList>
    </citation>
    <scope>NUCLEOTIDE SEQUENCE</scope>
    <source>
        <strain evidence="9">ChiW19-954</strain>
    </source>
</reference>
<gene>
    <name evidence="9" type="ORF">H9758_07555</name>
</gene>
<sequence>MEILVVVDMQKDFIDGSLGTKEAVAIVPDVVEKICKFDGKVIATRDTHAENYLESAEGKHLPVVHCVKDTPGWQINGEVEEALRSKTEFRVIDKPTFGSVELGKYVKQLNDTVEPVEKITLVGLCTDICVISNALLLKAYLPEVPIEVDISCCAGVTPQSHEQAAEAMKMCQIEIV</sequence>
<comment type="pathway">
    <text evidence="5">Cofactor biosynthesis; nicotinate biosynthesis; nicotinate from nicotinamide: step 1/1.</text>
</comment>
<evidence type="ECO:0000256" key="1">
    <source>
        <dbReference type="ARBA" id="ARBA00006336"/>
    </source>
</evidence>
<evidence type="ECO:0000256" key="2">
    <source>
        <dbReference type="ARBA" id="ARBA00022642"/>
    </source>
</evidence>
<protein>
    <recommendedName>
        <fullName evidence="6">nicotinamidase</fullName>
        <ecNumber evidence="6">3.5.1.19</ecNumber>
    </recommendedName>
    <alternativeName>
        <fullName evidence="7">Nicotinamide deamidase</fullName>
    </alternativeName>
</protein>
<evidence type="ECO:0000313" key="9">
    <source>
        <dbReference type="EMBL" id="HJC34432.1"/>
    </source>
</evidence>
<dbReference type="CDD" id="cd00431">
    <property type="entry name" value="cysteine_hydrolases"/>
    <property type="match status" value="1"/>
</dbReference>
<accession>A0A9D2NMG3</accession>